<reference evidence="3 4" key="1">
    <citation type="journal article" date="2013" name="Genome Announc.">
        <title>Draft Genome Sequence of Pseudomonas fluorescens LMG 5329, a White Line-Inducing Principle-Producing Bioindicator for the Mushroom Pathogen Pseudomonas tolaasii.</title>
        <authorList>
            <person name="Ghequire M.G."/>
            <person name="Rokni-Zadeh H."/>
            <person name="Zarrineh P."/>
            <person name="De Mot R."/>
        </authorList>
    </citation>
    <scope>NUCLEOTIDE SEQUENCE [LARGE SCALE GENOMIC DNA]</scope>
    <source>
        <strain evidence="3 4">LMG 5329</strain>
    </source>
</reference>
<keyword evidence="1" id="KW-0472">Membrane</keyword>
<feature type="transmembrane region" description="Helical" evidence="1">
    <location>
        <begin position="34"/>
        <end position="54"/>
    </location>
</feature>
<accession>A0A0A1YXN9</accession>
<dbReference type="Pfam" id="PF18169">
    <property type="entry name" value="SLATT_6"/>
    <property type="match status" value="1"/>
</dbReference>
<dbReference type="NCBIfam" id="NF033630">
    <property type="entry name" value="SLATT_6"/>
    <property type="match status" value="1"/>
</dbReference>
<dbReference type="EMBL" id="ASGY01000121">
    <property type="protein sequence ID" value="KGE66800.1"/>
    <property type="molecule type" value="Genomic_DNA"/>
</dbReference>
<evidence type="ECO:0000313" key="3">
    <source>
        <dbReference type="EMBL" id="KGE66800.1"/>
    </source>
</evidence>
<dbReference type="Proteomes" id="UP000030060">
    <property type="component" value="Unassembled WGS sequence"/>
</dbReference>
<dbReference type="RefSeq" id="WP_038847240.1">
    <property type="nucleotide sequence ID" value="NZ_ASGY01000121.1"/>
</dbReference>
<feature type="domain" description="SMODS and SLOG-associating 2TM effector" evidence="2">
    <location>
        <begin position="1"/>
        <end position="174"/>
    </location>
</feature>
<dbReference type="InterPro" id="IPR041119">
    <property type="entry name" value="SLATT_6"/>
</dbReference>
<gene>
    <name evidence="3" type="ORF">K814_0116620</name>
</gene>
<keyword evidence="1" id="KW-1133">Transmembrane helix</keyword>
<sequence length="206" mass="23557">MDQQVALKMIAEKAYDVGYSAKLHFSTYDIVEKAPGWIGLISLVIGVLALYIDLLAAKHVSALITVIGICSLYVTYYADTKEQYFQTGNKLTQLLDQLKGMSARCKANLQFTAVDQAELDQITTEFRSACQRKHILFSGWLAHKKFFWDHQIDWIAEHREFRLFRDKIPFSVYALIVVMLIALAGWSWLVTHPELLLSLKEVCAHE</sequence>
<dbReference type="AlphaFoldDB" id="A0A0A1YXN9"/>
<evidence type="ECO:0000259" key="2">
    <source>
        <dbReference type="Pfam" id="PF18169"/>
    </source>
</evidence>
<feature type="transmembrane region" description="Helical" evidence="1">
    <location>
        <begin position="168"/>
        <end position="189"/>
    </location>
</feature>
<organism evidence="3 4">
    <name type="scientific">Pseudomonas fluorescens LMG 5329</name>
    <dbReference type="NCBI Taxonomy" id="1324332"/>
    <lineage>
        <taxon>Bacteria</taxon>
        <taxon>Pseudomonadati</taxon>
        <taxon>Pseudomonadota</taxon>
        <taxon>Gammaproteobacteria</taxon>
        <taxon>Pseudomonadales</taxon>
        <taxon>Pseudomonadaceae</taxon>
        <taxon>Pseudomonas</taxon>
    </lineage>
</organism>
<evidence type="ECO:0000313" key="4">
    <source>
        <dbReference type="Proteomes" id="UP000030060"/>
    </source>
</evidence>
<dbReference type="OrthoDB" id="8778886at2"/>
<name>A0A0A1YXN9_PSEFL</name>
<keyword evidence="1" id="KW-0812">Transmembrane</keyword>
<evidence type="ECO:0000256" key="1">
    <source>
        <dbReference type="SAM" id="Phobius"/>
    </source>
</evidence>
<protein>
    <recommendedName>
        <fullName evidence="2">SMODS and SLOG-associating 2TM effector domain-containing protein</fullName>
    </recommendedName>
</protein>
<comment type="caution">
    <text evidence="3">The sequence shown here is derived from an EMBL/GenBank/DDBJ whole genome shotgun (WGS) entry which is preliminary data.</text>
</comment>
<feature type="transmembrane region" description="Helical" evidence="1">
    <location>
        <begin position="60"/>
        <end position="78"/>
    </location>
</feature>
<proteinExistence type="predicted"/>